<evidence type="ECO:0000313" key="9">
    <source>
        <dbReference type="EMBL" id="CAE0060812.1"/>
    </source>
</evidence>
<keyword evidence="5" id="KW-0406">Ion transport</keyword>
<protein>
    <recommendedName>
        <fullName evidence="7">CASTOR/POLLUX/SYM8 ion channel conserved domain-containing protein</fullName>
    </recommendedName>
</protein>
<dbReference type="EMBL" id="HBHW01037534">
    <property type="protein sequence ID" value="CAE0060812.1"/>
    <property type="molecule type" value="Transcribed_RNA"/>
</dbReference>
<evidence type="ECO:0000256" key="1">
    <source>
        <dbReference type="ARBA" id="ARBA00004127"/>
    </source>
</evidence>
<evidence type="ECO:0000259" key="7">
    <source>
        <dbReference type="Pfam" id="PF06241"/>
    </source>
</evidence>
<dbReference type="GO" id="GO:0006811">
    <property type="term" value="P:monoatomic ion transport"/>
    <property type="evidence" value="ECO:0007669"/>
    <property type="project" value="UniProtKB-KW"/>
</dbReference>
<dbReference type="PANTHER" id="PTHR31563">
    <property type="entry name" value="ION CHANNEL POLLUX-RELATED"/>
    <property type="match status" value="1"/>
</dbReference>
<dbReference type="GO" id="GO:0012505">
    <property type="term" value="C:endomembrane system"/>
    <property type="evidence" value="ECO:0007669"/>
    <property type="project" value="UniProtKB-SubCell"/>
</dbReference>
<keyword evidence="6" id="KW-0472">Membrane</keyword>
<dbReference type="Pfam" id="PF06241">
    <property type="entry name" value="Castor_Poll_mid"/>
    <property type="match status" value="1"/>
</dbReference>
<name>A0A7S3EKM3_9RHOD</name>
<proteinExistence type="predicted"/>
<reference evidence="9" key="1">
    <citation type="submission" date="2021-01" db="EMBL/GenBank/DDBJ databases">
        <authorList>
            <person name="Corre E."/>
            <person name="Pelletier E."/>
            <person name="Niang G."/>
            <person name="Scheremetjew M."/>
            <person name="Finn R."/>
            <person name="Kale V."/>
            <person name="Holt S."/>
            <person name="Cochrane G."/>
            <person name="Meng A."/>
            <person name="Brown T."/>
            <person name="Cohen L."/>
        </authorList>
    </citation>
    <scope>NUCLEOTIDE SEQUENCE</scope>
    <source>
        <strain evidence="9">CCMP 769</strain>
    </source>
</reference>
<gene>
    <name evidence="8" type="ORF">RMAR00112_LOCUS28877</name>
    <name evidence="9" type="ORF">RMAR00112_LOCUS28878</name>
</gene>
<comment type="subcellular location">
    <subcellularLocation>
        <location evidence="1">Endomembrane system</location>
        <topology evidence="1">Multi-pass membrane protein</topology>
    </subcellularLocation>
</comment>
<keyword evidence="4" id="KW-1133">Transmembrane helix</keyword>
<sequence length="346" mass="39212">MQYEEVVGMDFLTAQRHFPSAVLAGLVCQDGHISLAPDMDRIIEPEDRLLFFSEDRLVQCDKNVAAIPRLLEVKHGFFERASRGKQKILIVGWRSGMKNLLDYINLRSARGSTVTIFSPEPVRSREQQLVDGGGNANRSFPNIRIEHVVGDHTSPSTVEKLMHHYPRFNAVLLLMGDKAMDSQEEARYADSVALRVMTVMRSVLSDRVDKLLVEVLQRETGMDIADRDKLHIYPISLVDTFARIMAQASLQPHLHYFLLELLTRPHAHGIGLESKSDYFDVHAPRDESTTFWELSNVGAQRGRVLIGYKFEDGHTELNPPDKEKAIDLSRIDSFVTLRPLTVSIKP</sequence>
<evidence type="ECO:0000256" key="2">
    <source>
        <dbReference type="ARBA" id="ARBA00022448"/>
    </source>
</evidence>
<feature type="domain" description="CASTOR/POLLUX/SYM8 ion channel conserved" evidence="7">
    <location>
        <begin position="4"/>
        <end position="56"/>
    </location>
</feature>
<evidence type="ECO:0000256" key="6">
    <source>
        <dbReference type="ARBA" id="ARBA00023136"/>
    </source>
</evidence>
<dbReference type="PANTHER" id="PTHR31563:SF10">
    <property type="entry name" value="ION CHANNEL POLLUX-RELATED"/>
    <property type="match status" value="1"/>
</dbReference>
<dbReference type="EMBL" id="HBHW01037533">
    <property type="protein sequence ID" value="CAE0060811.1"/>
    <property type="molecule type" value="Transcribed_RNA"/>
</dbReference>
<evidence type="ECO:0000256" key="4">
    <source>
        <dbReference type="ARBA" id="ARBA00022989"/>
    </source>
</evidence>
<accession>A0A7S3EKM3</accession>
<evidence type="ECO:0000313" key="8">
    <source>
        <dbReference type="EMBL" id="CAE0060811.1"/>
    </source>
</evidence>
<dbReference type="AlphaFoldDB" id="A0A7S3EKM3"/>
<dbReference type="InterPro" id="IPR010420">
    <property type="entry name" value="CASTOR/POLLUX/SYM8_dom"/>
</dbReference>
<keyword evidence="3" id="KW-0812">Transmembrane</keyword>
<evidence type="ECO:0000256" key="3">
    <source>
        <dbReference type="ARBA" id="ARBA00022692"/>
    </source>
</evidence>
<organism evidence="9">
    <name type="scientific">Rhodosorus marinus</name>
    <dbReference type="NCBI Taxonomy" id="101924"/>
    <lineage>
        <taxon>Eukaryota</taxon>
        <taxon>Rhodophyta</taxon>
        <taxon>Stylonematophyceae</taxon>
        <taxon>Stylonematales</taxon>
        <taxon>Stylonemataceae</taxon>
        <taxon>Rhodosorus</taxon>
    </lineage>
</organism>
<keyword evidence="2" id="KW-0813">Transport</keyword>
<dbReference type="InterPro" id="IPR044849">
    <property type="entry name" value="CASTOR/POLLUX/SYM8-like"/>
</dbReference>
<evidence type="ECO:0000256" key="5">
    <source>
        <dbReference type="ARBA" id="ARBA00023065"/>
    </source>
</evidence>